<keyword evidence="2" id="KW-0964">Secreted</keyword>
<feature type="domain" description="TB" evidence="13">
    <location>
        <begin position="1179"/>
        <end position="1232"/>
    </location>
</feature>
<evidence type="ECO:0000256" key="4">
    <source>
        <dbReference type="ARBA" id="ARBA00022536"/>
    </source>
</evidence>
<feature type="domain" description="EGF-like" evidence="12">
    <location>
        <begin position="1030"/>
        <end position="1066"/>
    </location>
</feature>
<dbReference type="InterPro" id="IPR006150">
    <property type="entry name" value="Cys_repeat_1"/>
</dbReference>
<dbReference type="Pfam" id="PF12661">
    <property type="entry name" value="hEGF"/>
    <property type="match status" value="4"/>
</dbReference>
<accession>A0A9Q1BNW8</accession>
<feature type="domain" description="EGF-like" evidence="12">
    <location>
        <begin position="2039"/>
        <end position="2079"/>
    </location>
</feature>
<feature type="domain" description="TB" evidence="13">
    <location>
        <begin position="604"/>
        <end position="659"/>
    </location>
</feature>
<feature type="domain" description="EGF-like" evidence="12">
    <location>
        <begin position="1256"/>
        <end position="1290"/>
    </location>
</feature>
<feature type="domain" description="EGF-like" evidence="12">
    <location>
        <begin position="2724"/>
        <end position="2762"/>
    </location>
</feature>
<dbReference type="PIRSF" id="PIRSF036312">
    <property type="entry name" value="Fibrillin"/>
    <property type="match status" value="1"/>
</dbReference>
<dbReference type="SMART" id="SM00179">
    <property type="entry name" value="EGF_CA"/>
    <property type="match status" value="42"/>
</dbReference>
<feature type="disulfide bond" evidence="9">
    <location>
        <begin position="168"/>
        <end position="177"/>
    </location>
</feature>
<feature type="domain" description="EGF-like" evidence="12">
    <location>
        <begin position="796"/>
        <end position="835"/>
    </location>
</feature>
<feature type="domain" description="EGF-like" evidence="12">
    <location>
        <begin position="1590"/>
        <end position="1630"/>
    </location>
</feature>
<dbReference type="Pfam" id="PF00683">
    <property type="entry name" value="TB"/>
    <property type="match status" value="8"/>
</dbReference>
<proteinExistence type="predicted"/>
<evidence type="ECO:0000256" key="10">
    <source>
        <dbReference type="SAM" id="MobiDB-lite"/>
    </source>
</evidence>
<dbReference type="Pfam" id="PF12662">
    <property type="entry name" value="cEGF"/>
    <property type="match status" value="1"/>
</dbReference>
<dbReference type="PROSITE" id="PS50026">
    <property type="entry name" value="EGF_3"/>
    <property type="match status" value="34"/>
</dbReference>
<feature type="domain" description="EGF-like" evidence="12">
    <location>
        <begin position="1918"/>
        <end position="1955"/>
    </location>
</feature>
<keyword evidence="3" id="KW-0272">Extracellular matrix</keyword>
<dbReference type="EMBL" id="JAIZAY010000014">
    <property type="protein sequence ID" value="KAJ8030085.1"/>
    <property type="molecule type" value="Genomic_DNA"/>
</dbReference>
<feature type="domain" description="EGF-like" evidence="12">
    <location>
        <begin position="2294"/>
        <end position="2331"/>
    </location>
</feature>
<dbReference type="Proteomes" id="UP001152320">
    <property type="component" value="Chromosome 14"/>
</dbReference>
<keyword evidence="4 9" id="KW-0245">EGF-like domain</keyword>
<feature type="domain" description="EGF-like" evidence="12">
    <location>
        <begin position="2492"/>
        <end position="2532"/>
    </location>
</feature>
<dbReference type="InterPro" id="IPR018097">
    <property type="entry name" value="EGF_Ca-bd_CS"/>
</dbReference>
<evidence type="ECO:0000256" key="2">
    <source>
        <dbReference type="ARBA" id="ARBA00022525"/>
    </source>
</evidence>
<comment type="subcellular location">
    <subcellularLocation>
        <location evidence="1">Secreted</location>
        <location evidence="1">Extracellular space</location>
        <location evidence="1">Extracellular matrix</location>
    </subcellularLocation>
</comment>
<feature type="compositionally biased region" description="Gly residues" evidence="10">
    <location>
        <begin position="1836"/>
        <end position="1869"/>
    </location>
</feature>
<evidence type="ECO:0000256" key="9">
    <source>
        <dbReference type="PROSITE-ProRule" id="PRU00076"/>
    </source>
</evidence>
<dbReference type="FunFam" id="2.10.25.10:FF:000017">
    <property type="entry name" value="latent-transforming growth factor beta-binding protein 4 isoform X1"/>
    <property type="match status" value="1"/>
</dbReference>
<evidence type="ECO:0000259" key="12">
    <source>
        <dbReference type="PROSITE" id="PS50026"/>
    </source>
</evidence>
<dbReference type="SMART" id="SM00289">
    <property type="entry name" value="WR1"/>
    <property type="match status" value="5"/>
</dbReference>
<dbReference type="Pfam" id="PF07645">
    <property type="entry name" value="EGF_CA"/>
    <property type="match status" value="39"/>
</dbReference>
<dbReference type="PROSITE" id="PS00022">
    <property type="entry name" value="EGF_1"/>
    <property type="match status" value="1"/>
</dbReference>
<dbReference type="OrthoDB" id="4062651at2759"/>
<feature type="domain" description="EGF-like" evidence="12">
    <location>
        <begin position="713"/>
        <end position="753"/>
    </location>
</feature>
<dbReference type="PROSITE" id="PS51364">
    <property type="entry name" value="TB"/>
    <property type="match status" value="9"/>
</dbReference>
<gene>
    <name evidence="14" type="ORF">HOLleu_29663</name>
</gene>
<keyword evidence="15" id="KW-1185">Reference proteome</keyword>
<keyword evidence="6" id="KW-0677">Repeat</keyword>
<feature type="domain" description="EGF-like" evidence="12">
    <location>
        <begin position="1876"/>
        <end position="1917"/>
    </location>
</feature>
<feature type="domain" description="EGF-like" evidence="12">
    <location>
        <begin position="2165"/>
        <end position="2205"/>
    </location>
</feature>
<dbReference type="InterPro" id="IPR052080">
    <property type="entry name" value="vWF_C/EGF_Fibrillin"/>
</dbReference>
<dbReference type="FunFam" id="2.10.25.10:FF:000003">
    <property type="entry name" value="fibrillin-1 isoform X1"/>
    <property type="match status" value="5"/>
</dbReference>
<feature type="domain" description="EGF-like" evidence="12">
    <location>
        <begin position="246"/>
        <end position="287"/>
    </location>
</feature>
<dbReference type="GO" id="GO:0005509">
    <property type="term" value="F:calcium ion binding"/>
    <property type="evidence" value="ECO:0007669"/>
    <property type="project" value="InterPro"/>
</dbReference>
<feature type="domain" description="TB" evidence="13">
    <location>
        <begin position="1966"/>
        <end position="2023"/>
    </location>
</feature>
<dbReference type="InterPro" id="IPR000742">
    <property type="entry name" value="EGF"/>
</dbReference>
<evidence type="ECO:0000256" key="1">
    <source>
        <dbReference type="ARBA" id="ARBA00004498"/>
    </source>
</evidence>
<dbReference type="SUPFAM" id="SSF57196">
    <property type="entry name" value="EGF/Laminin"/>
    <property type="match status" value="11"/>
</dbReference>
<evidence type="ECO:0000256" key="8">
    <source>
        <dbReference type="ARBA" id="ARBA00023180"/>
    </source>
</evidence>
<feature type="signal peptide" evidence="11">
    <location>
        <begin position="1"/>
        <end position="23"/>
    </location>
</feature>
<dbReference type="PANTHER" id="PTHR47333">
    <property type="entry name" value="VON WILLEBRAND FACTOR C AND EGF DOMAIN-CONTAINING PROTEIN"/>
    <property type="match status" value="1"/>
</dbReference>
<feature type="disulfide bond" evidence="9">
    <location>
        <begin position="840"/>
        <end position="850"/>
    </location>
</feature>
<dbReference type="InterPro" id="IPR026823">
    <property type="entry name" value="cEGF"/>
</dbReference>
<dbReference type="SMART" id="SM00181">
    <property type="entry name" value="EGF"/>
    <property type="match status" value="45"/>
</dbReference>
<feature type="domain" description="EGF-like" evidence="12">
    <location>
        <begin position="1507"/>
        <end position="1544"/>
    </location>
</feature>
<dbReference type="CDD" id="cd00054">
    <property type="entry name" value="EGF_CA"/>
    <property type="match status" value="16"/>
</dbReference>
<dbReference type="SUPFAM" id="SSF57184">
    <property type="entry name" value="Growth factor receptor domain"/>
    <property type="match status" value="12"/>
</dbReference>
<dbReference type="FunFam" id="2.10.25.10:FF:000005">
    <property type="entry name" value="Fibrillin 2"/>
    <property type="match status" value="7"/>
</dbReference>
<feature type="domain" description="EGF-like" evidence="12">
    <location>
        <begin position="2408"/>
        <end position="2449"/>
    </location>
</feature>
<evidence type="ECO:0000256" key="5">
    <source>
        <dbReference type="ARBA" id="ARBA00022729"/>
    </source>
</evidence>
<feature type="domain" description="EGF-like" evidence="12">
    <location>
        <begin position="1382"/>
        <end position="1423"/>
    </location>
</feature>
<dbReference type="FunFam" id="2.10.25.10:FF:000038">
    <property type="entry name" value="Fibrillin 2"/>
    <property type="match status" value="3"/>
</dbReference>
<feature type="domain" description="EGF-like" evidence="12">
    <location>
        <begin position="1549"/>
        <end position="1589"/>
    </location>
</feature>
<dbReference type="InterPro" id="IPR013032">
    <property type="entry name" value="EGF-like_CS"/>
</dbReference>
<dbReference type="FunFam" id="2.10.25.10:FF:000119">
    <property type="entry name" value="vitamin K-dependent protein S"/>
    <property type="match status" value="1"/>
</dbReference>
<feature type="domain" description="EGF-like" evidence="12">
    <location>
        <begin position="836"/>
        <end position="873"/>
    </location>
</feature>
<comment type="caution">
    <text evidence="9">Lacks conserved residue(s) required for the propagation of feature annotation.</text>
</comment>
<feature type="domain" description="EGF-like" evidence="12">
    <location>
        <begin position="2575"/>
        <end position="2616"/>
    </location>
</feature>
<dbReference type="Gene3D" id="3.90.290.10">
    <property type="entry name" value="TGF-beta binding (TB) domain"/>
    <property type="match status" value="9"/>
</dbReference>
<feature type="domain" description="EGF-like" evidence="12">
    <location>
        <begin position="946"/>
        <end position="987"/>
    </location>
</feature>
<feature type="domain" description="EGF-like" evidence="12">
    <location>
        <begin position="2206"/>
        <end position="2243"/>
    </location>
</feature>
<reference evidence="14" key="1">
    <citation type="submission" date="2021-10" db="EMBL/GenBank/DDBJ databases">
        <title>Tropical sea cucumber genome reveals ecological adaptation and Cuvierian tubules defense mechanism.</title>
        <authorList>
            <person name="Chen T."/>
        </authorList>
    </citation>
    <scope>NUCLEOTIDE SEQUENCE</scope>
    <source>
        <strain evidence="14">Nanhai2018</strain>
        <tissue evidence="14">Muscle</tissue>
    </source>
</reference>
<feature type="domain" description="EGF-like" evidence="12">
    <location>
        <begin position="2682"/>
        <end position="2723"/>
    </location>
</feature>
<evidence type="ECO:0000256" key="7">
    <source>
        <dbReference type="ARBA" id="ARBA00023157"/>
    </source>
</evidence>
<dbReference type="FunFam" id="2.10.25.10:FF:000002">
    <property type="entry name" value="Latent-transforming growth factor beta-binding protein 3"/>
    <property type="match status" value="2"/>
</dbReference>
<feature type="disulfide bond" evidence="9">
    <location>
        <begin position="150"/>
        <end position="160"/>
    </location>
</feature>
<name>A0A9Q1BNW8_HOLLE</name>
<feature type="domain" description="EGF-like" evidence="12">
    <location>
        <begin position="754"/>
        <end position="791"/>
    </location>
</feature>
<evidence type="ECO:0000256" key="11">
    <source>
        <dbReference type="SAM" id="SignalP"/>
    </source>
</evidence>
<dbReference type="PROSITE" id="PS01186">
    <property type="entry name" value="EGF_2"/>
    <property type="match status" value="25"/>
</dbReference>
<feature type="domain" description="EGF-like" evidence="12">
    <location>
        <begin position="1715"/>
        <end position="1756"/>
    </location>
</feature>
<dbReference type="InterPro" id="IPR009030">
    <property type="entry name" value="Growth_fac_rcpt_cys_sf"/>
</dbReference>
<sequence>MDPSSSRRLFIFMSLCILSSANAQQISSQYRPLSGPNVCGPKFYSYCCPGWTRHERFNTCTVPICNRNCQGGYCIRPNSCYCSGGTISVGGCDNNGQAQGVGGYGGYGGPQLQPGRSPCNIQCLNGGTCLGSTCSCRQGFSGNNCNQVVCTPPCQNGGRCIGGNRCSCPYGFVGQACETDYRTGPCFTVYEQDQCEGMIPGLLCTKAMCCATIGHGWGSPCESCDTFNNPCERGYFVDARTLQCRDADECVQVPGLCQGGECVNTIGSYTCTCPSGFRLNTLTQRCQDINECLENVALCENGRCINREGGFRCDCGSGYHFDSTTSTCISDGTVPPIVCPLGYELNRERTRCIRNIDVPEGGCPPGFELDFTSDGYRFCVPSVDSPCPDGYELSSDGQSCVPPIFASCEAGYVLDESDNCVRLLEGTCPPGYMLQSDGVTCISVRDIVCPSGWRLSRNGRMCIMQTTGDCDAGMALNEFGQCVDIPHGSCPEGYTLMSDGITCIDPTTGLRFCPARYELGRDRATCVPKGFGKCPAGHYPTESGNCIPIVVGFCPDGFELQPDGRTCVGNGGIVFCPRDYVLSQDGTACEEVTGGSVLVETETGFCYMRYRANRNTCTRPLAEKLTFYDCCCAERMQAWGTTEDSCDPCPTEGLYDGICGGVQPTRPPLPISICTMNPGICPNGRCIPDSNGRGFQCICNDGYERVGMQSCADVDECQDPEICSNGMCRNTQGSFTCTCRRGYQLSPDRRDCVDTDECEEDEETCMHGLCMNTDGSYMCDCFEGYKLSLDERYCYDIDECQTVRMCQNGRCANTEGSYECSCNEGYELTEDNLCEDKNECLDLACGPGTCENLIGSYRCICPAGFVESDGTCVEKARAFCYINSREGRCTTQSSTPVTISQCCCSAVAVEKSVSWGPGCDPCPPQGTSMFERLCSRGPGRDSFGLNINECLIFSTLCENGMCEDLVGNYRCSCNSGFRLGDGGKTCEDDNECAINRLLCLGGNCRNTPGSYVCECPDGYNFDTASSSCRDVDECLESPCVGGRCINTQGGFRCECVMPGMTLDDSLTICVDNRIGVCWTAIRGGRCEANIMGVMRRDECCATFGRAWGSPCEPCPSSSPCPPGYIPRVDGCEDIDECDINPMLCTNGRCINTDGSYQCICNNGLTLDTSGTMCVDVQSYKCYLDYAEEQCFEPIAGIYRKSVCCCSVGRAYGHGTGCNPCPEFETPEWDELCPRGEGFADNRETTELMDGSVVVEDINECVTFEDACANGACINHVGYFECECDMGYALEYDYSCVDINECSILTGVCGNGTCENRPGTFFCNCFEGFASFSVMMPTCEDINECETMPNVCRGGYCQNTYGSFKCICPSGQELTSDGMACRDIDECSSNLGVCSNGECNNLLGTYRCMCDEGFRPTASFLACEDMNECDMHKGGCDQVCVNTIGSFHCECEEGYSMMGDGTTCRDKDECAENPAICGGGECTNVIGAYRCTCDEGYIPSADFKMCLDINECIQNQNICNFGACENILGGYICSCDFGFSEKDGEQGCTDDDECAMGIHNCAINTVCKNTPGSFLCECAPGFIPDGDSCIDVDECESLTDDCNVNAQCVNTDGSFQCQCLSGFTGDGRDCQDFDECMHNQNLCQNGQCLNSAGNYHCECDVGFISNEDRDRCDDIDECSQFDNICIFGECMNFPGGFRCLCDDGYELDDQGANCTDVDECENSDVYCRNGNCTNEMGTYTCECPDDYTLSAGGTRCYDLRRGKCYAKVMDSDRGDSAAMCVGILSLDISRFQCCCTAGQGWGEPCMPCPEKNTTEYFQLCPDGAKMVPDGPGDIGDPNGGGPGPGGGPDSGNGGPDGRGPDGGGPDGGGPGPSPDGDQNECQLFPYLCEGGRCINTIGSYKCICPAGYRIDQENLGCEDIDECALSEYICGVGSCINQIGNFTCQCPTGFMYMDSVFGRNCMDIRKMMCYMAINQTNGEAECQSPLQALVTRKQCCCSRIEGAAWGDPCSPCPTPETEEYYTICSRFRGKILDEYGRPVDINECEIEGICRNGVCINENGGFHCECSLGYVYNENTIACEDVDECASGLDHCMGRAICVNVPGSHYCNCPAGFKPTKSGIACTDYNECIEEIDICGNGQCSNKIGGYDCACHRGYERSQDGSTCVDVNECDFPQDICGNGTCINTDGSHECDCYNGFERSENGDCQDVDECNTLMGRCPNGECVNTLGSFHCDCMAGYSPLGVNMACVDTDECLHIPGICENGYCQNYIGGFRCVCNDGYESTSIAGDFGEFCLNVNECAGISDICLNGDCVDLEGSFRCNCPPGFVLTNDGLICVDMRRAPCYEIFTGTQCIGSMSNNITMQTCCCSSGAGWGFPCELCPEEGTPAFDVMCPHGRGYAPSESPDTYSDIDECKMFPSECIDGDCINTDGSFRCECGPGRQLDSTGKVCEDIDECSSVPNICGRNSTCINTLGSFQCFCGEGFQTGRGGRCEDINECRRGRNLCAFRCQNLPGSYRCTCPRGFAVTEDGRLCRDFDECESGENNCRYGCRNLIGKFMCVCHDGYQAVGGNGNICRDIDECATRHGLCENGFCMNTPGSYQCICNAGFTATADLSECVDQRRGTCYGVLYQGLCQDPPERVPSITMSQCCCNGRGKAWGDDCEACPAFGTSEYLEMCADTTPPTIDICVSVVGLCENGLCLSGNGGFICQCNPGFLISRDGTRCEDKDECESNMCSHECRNTPGSFKCLCPHGYVLSHDMVTCEDKDECREDASLCGPHGTCQNTPGGYRCECQRFFRPDESGTMCVDIDECTEQPHRCQYECQNTVGGFNCGCPEGYVQNYWGQCGDQNECANQGACGDALCYNTQGSYQCSCQNGFVLDQQSLTCNDIDECLGYGYGGYSPCQNGCQNTPGSFTCGCPPGYHSVVQGACFSTLNQDSEVPCYSCHQTRRRRDVSAMNEDSFPGTEANNTVVLIRIPLRKVTLHSKLMKLTTGFSKSIGLFTYHIIDDENNVFTIETRKEGKALLRFSRLVTKAAIFSVEVEGKIVETEEAMANEDKTIITEPISLFVEVEVYNTE</sequence>
<feature type="domain" description="EGF-like" evidence="12">
    <location>
        <begin position="1631"/>
        <end position="1672"/>
    </location>
</feature>
<keyword evidence="5 11" id="KW-0732">Signal</keyword>
<evidence type="ECO:0000313" key="15">
    <source>
        <dbReference type="Proteomes" id="UP001152320"/>
    </source>
</evidence>
<dbReference type="PROSITE" id="PS01187">
    <property type="entry name" value="EGF_CA"/>
    <property type="match status" value="15"/>
</dbReference>
<feature type="domain" description="EGF-like" evidence="12">
    <location>
        <begin position="288"/>
        <end position="325"/>
    </location>
</feature>
<feature type="domain" description="EGF-like" evidence="12">
    <location>
        <begin position="2763"/>
        <end position="2805"/>
    </location>
</feature>
<feature type="domain" description="EGF-like" evidence="12">
    <location>
        <begin position="1673"/>
        <end position="1714"/>
    </location>
</feature>
<dbReference type="PANTHER" id="PTHR47333:SF4">
    <property type="entry name" value="EGF-LIKE DOMAIN-CONTAINING PROTEIN"/>
    <property type="match status" value="1"/>
</dbReference>
<evidence type="ECO:0000256" key="6">
    <source>
        <dbReference type="ARBA" id="ARBA00022737"/>
    </source>
</evidence>
<feature type="domain" description="EGF-like" evidence="12">
    <location>
        <begin position="1297"/>
        <end position="1339"/>
    </location>
</feature>
<feature type="disulfide bond" evidence="9">
    <location>
        <begin position="1034"/>
        <end position="1044"/>
    </location>
</feature>
<feature type="domain" description="TB" evidence="13">
    <location>
        <begin position="1761"/>
        <end position="1819"/>
    </location>
</feature>
<dbReference type="InterPro" id="IPR017878">
    <property type="entry name" value="TB_dom"/>
</dbReference>
<feature type="domain" description="EGF-like" evidence="12">
    <location>
        <begin position="1133"/>
        <end position="1170"/>
    </location>
</feature>
<comment type="caution">
    <text evidence="14">The sequence shown here is derived from an EMBL/GenBank/DDBJ whole genome shotgun (WGS) entry which is preliminary data.</text>
</comment>
<dbReference type="FunFam" id="2.10.25.10:FF:000014">
    <property type="entry name" value="Latent-transforming growth factor beta-binding protein 3"/>
    <property type="match status" value="6"/>
</dbReference>
<dbReference type="InterPro" id="IPR049883">
    <property type="entry name" value="NOTCH1_EGF-like"/>
</dbReference>
<dbReference type="PROSITE" id="PS00010">
    <property type="entry name" value="ASX_HYDROXYL"/>
    <property type="match status" value="38"/>
</dbReference>
<feature type="domain" description="EGF-like" evidence="12">
    <location>
        <begin position="2080"/>
        <end position="2118"/>
    </location>
</feature>
<feature type="domain" description="TB" evidence="13">
    <location>
        <begin position="184"/>
        <end position="224"/>
    </location>
</feature>
<organism evidence="14 15">
    <name type="scientific">Holothuria leucospilota</name>
    <name type="common">Black long sea cucumber</name>
    <name type="synonym">Mertensiothuria leucospilota</name>
    <dbReference type="NCBI Taxonomy" id="206669"/>
    <lineage>
        <taxon>Eukaryota</taxon>
        <taxon>Metazoa</taxon>
        <taxon>Echinodermata</taxon>
        <taxon>Eleutherozoa</taxon>
        <taxon>Echinozoa</taxon>
        <taxon>Holothuroidea</taxon>
        <taxon>Aspidochirotacea</taxon>
        <taxon>Aspidochirotida</taxon>
        <taxon>Holothuriidae</taxon>
        <taxon>Holothuria</taxon>
    </lineage>
</organism>
<keyword evidence="8" id="KW-0325">Glycoprotein</keyword>
<evidence type="ECO:0000313" key="14">
    <source>
        <dbReference type="EMBL" id="KAJ8030085.1"/>
    </source>
</evidence>
<feature type="domain" description="EGF-like" evidence="12">
    <location>
        <begin position="988"/>
        <end position="1025"/>
    </location>
</feature>
<keyword evidence="7 9" id="KW-1015">Disulfide bond</keyword>
<dbReference type="InterPro" id="IPR036773">
    <property type="entry name" value="TB_dom_sf"/>
</dbReference>
<dbReference type="SUPFAM" id="SSF57581">
    <property type="entry name" value="TB module/8-cys domain"/>
    <property type="match status" value="9"/>
</dbReference>
<dbReference type="FunFam" id="2.10.25.10:FF:000023">
    <property type="entry name" value="Fibrillin 2"/>
    <property type="match status" value="1"/>
</dbReference>
<protein>
    <submittedName>
        <fullName evidence="14">Fibrillin-2</fullName>
    </submittedName>
</protein>
<feature type="domain" description="TB" evidence="13">
    <location>
        <begin position="878"/>
        <end position="934"/>
    </location>
</feature>
<feature type="domain" description="TB" evidence="13">
    <location>
        <begin position="2340"/>
        <end position="2391"/>
    </location>
</feature>
<feature type="domain" description="EGF-like" evidence="12">
    <location>
        <begin position="2450"/>
        <end position="2491"/>
    </location>
</feature>
<evidence type="ECO:0000256" key="3">
    <source>
        <dbReference type="ARBA" id="ARBA00022530"/>
    </source>
</evidence>
<dbReference type="InterPro" id="IPR000152">
    <property type="entry name" value="EGF-type_Asp/Asn_hydroxyl_site"/>
</dbReference>
<feature type="chain" id="PRO_5040204696" evidence="11">
    <location>
        <begin position="24"/>
        <end position="3075"/>
    </location>
</feature>
<evidence type="ECO:0000259" key="13">
    <source>
        <dbReference type="PROSITE" id="PS51364"/>
    </source>
</evidence>
<dbReference type="FunFam" id="2.10.25.10:FF:000240">
    <property type="entry name" value="Vitamin K-dependent protein S"/>
    <property type="match status" value="1"/>
</dbReference>
<feature type="domain" description="TB" evidence="13">
    <location>
        <begin position="2621"/>
        <end position="2675"/>
    </location>
</feature>
<dbReference type="InterPro" id="IPR001881">
    <property type="entry name" value="EGF-like_Ca-bd_dom"/>
</dbReference>
<feature type="domain" description="TB" evidence="13">
    <location>
        <begin position="1075"/>
        <end position="1115"/>
    </location>
</feature>
<dbReference type="Gene3D" id="2.10.25.10">
    <property type="entry name" value="Laminin"/>
    <property type="match status" value="44"/>
</dbReference>
<feature type="region of interest" description="Disordered" evidence="10">
    <location>
        <begin position="1827"/>
        <end position="1874"/>
    </location>
</feature>
<feature type="domain" description="EGF-like" evidence="12">
    <location>
        <begin position="146"/>
        <end position="178"/>
    </location>
</feature>